<dbReference type="GO" id="GO:0005634">
    <property type="term" value="C:nucleus"/>
    <property type="evidence" value="ECO:0007669"/>
    <property type="project" value="UniProtKB-SubCell"/>
</dbReference>
<dbReference type="GO" id="GO:0008270">
    <property type="term" value="F:zinc ion binding"/>
    <property type="evidence" value="ECO:0007669"/>
    <property type="project" value="InterPro"/>
</dbReference>
<keyword evidence="4" id="KW-0804">Transcription</keyword>
<protein>
    <recommendedName>
        <fullName evidence="7">Zn(2)-C6 fungal-type domain-containing protein</fullName>
    </recommendedName>
</protein>
<dbReference type="AlphaFoldDB" id="A0A317VF14"/>
<evidence type="ECO:0000313" key="8">
    <source>
        <dbReference type="EMBL" id="PWY71791.1"/>
    </source>
</evidence>
<feature type="region of interest" description="Disordered" evidence="6">
    <location>
        <begin position="1"/>
        <end position="20"/>
    </location>
</feature>
<name>A0A317VF14_9EURO</name>
<reference evidence="8 9" key="1">
    <citation type="submission" date="2016-12" db="EMBL/GenBank/DDBJ databases">
        <title>The genomes of Aspergillus section Nigri reveals drivers in fungal speciation.</title>
        <authorList>
            <consortium name="DOE Joint Genome Institute"/>
            <person name="Vesth T.C."/>
            <person name="Nybo J."/>
            <person name="Theobald S."/>
            <person name="Brandl J."/>
            <person name="Frisvad J.C."/>
            <person name="Nielsen K.F."/>
            <person name="Lyhne E.K."/>
            <person name="Kogle M.E."/>
            <person name="Kuo A."/>
            <person name="Riley R."/>
            <person name="Clum A."/>
            <person name="Nolan M."/>
            <person name="Lipzen A."/>
            <person name="Salamov A."/>
            <person name="Henrissat B."/>
            <person name="Wiebenga A."/>
            <person name="De Vries R.P."/>
            <person name="Grigoriev I.V."/>
            <person name="Mortensen U.H."/>
            <person name="Andersen M.R."/>
            <person name="Baker S.E."/>
        </authorList>
    </citation>
    <scope>NUCLEOTIDE SEQUENCE [LARGE SCALE GENOMIC DNA]</scope>
    <source>
        <strain evidence="8 9">CBS 115572</strain>
    </source>
</reference>
<dbReference type="PROSITE" id="PS00463">
    <property type="entry name" value="ZN2_CY6_FUNGAL_1"/>
    <property type="match status" value="1"/>
</dbReference>
<dbReference type="GO" id="GO:0000981">
    <property type="term" value="F:DNA-binding transcription factor activity, RNA polymerase II-specific"/>
    <property type="evidence" value="ECO:0007669"/>
    <property type="project" value="InterPro"/>
</dbReference>
<dbReference type="GeneID" id="37116278"/>
<evidence type="ECO:0000256" key="3">
    <source>
        <dbReference type="ARBA" id="ARBA00023125"/>
    </source>
</evidence>
<evidence type="ECO:0000256" key="1">
    <source>
        <dbReference type="ARBA" id="ARBA00004123"/>
    </source>
</evidence>
<dbReference type="CDD" id="cd12148">
    <property type="entry name" value="fungal_TF_MHR"/>
    <property type="match status" value="1"/>
</dbReference>
<dbReference type="RefSeq" id="XP_025463027.1">
    <property type="nucleotide sequence ID" value="XM_025614135.1"/>
</dbReference>
<dbReference type="InterPro" id="IPR001138">
    <property type="entry name" value="Zn2Cys6_DnaBD"/>
</dbReference>
<sequence>MDPICAETDNVEPLNPRKRARRRNRTIHACLECRRRKIKCDRQQPCAGCRAASQPCIYVSSANGDVQFRRRLAQMKEAKDALDEGLVGQSDGKVNKEPSSEESDDLAGDGYLQPTRLAIQDAAYAPDTDDQVDDIGIRLGRMRLGERIRIADEVRRPEQNIIRPSSKVCSVPLTTSSQGSSSSVKYMKSGRFFTNPSVGLVFGSAQSSKLLIDFLSPRFVADKLLERYWVAVHPVARILHRPTFAQWYETMWELVSNGHEMIASLGAIVLAILFSVPVSLDDEYLDGCDISREDLKNRLQLGTETALDRAQLLTTAKTETLQAFVAYILPMCLGEASRAHSVLCMGLHPDPIEYVYPPVECQIRRLICEIQGPRPFIQPDGTPLPTMWNDMVLSMIRFECQEMHRRCLRLHSHVDQKRTSLTKVIAELEAFRIGMDKKHGPLIDGSPPQQPIQSMACLVLKLMVSLLYICLLHRYMDSSWYSSSYHQYHVAFLLLCAVFAFPLRKEATRIWRCLDFVFAEPLRNVAGVRISETLTLQEIIDYRYTKGHYLITTISERMHVYQASKRLRLPSSFDDSMFVITPQVVEDADPTMPLNCGHDNPEASSEYPTVQDSMPGLNSTEQTHNHPFGGIITQLSHTLRPWSNIQPAGSQYSTEVHCQEPSSYHGNLWDTVFPPEYNDGNIDIQGGAW</sequence>
<keyword evidence="5" id="KW-0539">Nucleus</keyword>
<dbReference type="GO" id="GO:0003677">
    <property type="term" value="F:DNA binding"/>
    <property type="evidence" value="ECO:0007669"/>
    <property type="project" value="UniProtKB-KW"/>
</dbReference>
<evidence type="ECO:0000256" key="4">
    <source>
        <dbReference type="ARBA" id="ARBA00023163"/>
    </source>
</evidence>
<evidence type="ECO:0000256" key="2">
    <source>
        <dbReference type="ARBA" id="ARBA00023015"/>
    </source>
</evidence>
<dbReference type="EMBL" id="MSFK01000035">
    <property type="protein sequence ID" value="PWY71791.1"/>
    <property type="molecule type" value="Genomic_DNA"/>
</dbReference>
<feature type="region of interest" description="Disordered" evidence="6">
    <location>
        <begin position="82"/>
        <end position="109"/>
    </location>
</feature>
<dbReference type="SUPFAM" id="SSF57701">
    <property type="entry name" value="Zn2/Cys6 DNA-binding domain"/>
    <property type="match status" value="1"/>
</dbReference>
<dbReference type="SMART" id="SM00066">
    <property type="entry name" value="GAL4"/>
    <property type="match status" value="1"/>
</dbReference>
<comment type="subcellular location">
    <subcellularLocation>
        <location evidence="1">Nucleus</location>
    </subcellularLocation>
</comment>
<accession>A0A317VF14</accession>
<dbReference type="PROSITE" id="PS50048">
    <property type="entry name" value="ZN2_CY6_FUNGAL_2"/>
    <property type="match status" value="1"/>
</dbReference>
<proteinExistence type="predicted"/>
<evidence type="ECO:0000256" key="6">
    <source>
        <dbReference type="SAM" id="MobiDB-lite"/>
    </source>
</evidence>
<dbReference type="PANTHER" id="PTHR31001:SF40">
    <property type="entry name" value="ZN(II)2CYS6 TRANSCRIPTION FACTOR (EUROFUNG)"/>
    <property type="match status" value="1"/>
</dbReference>
<dbReference type="CDD" id="cd00067">
    <property type="entry name" value="GAL4"/>
    <property type="match status" value="1"/>
</dbReference>
<dbReference type="Proteomes" id="UP000246702">
    <property type="component" value="Unassembled WGS sequence"/>
</dbReference>
<keyword evidence="2" id="KW-0805">Transcription regulation</keyword>
<comment type="caution">
    <text evidence="8">The sequence shown here is derived from an EMBL/GenBank/DDBJ whole genome shotgun (WGS) entry which is preliminary data.</text>
</comment>
<evidence type="ECO:0000313" key="9">
    <source>
        <dbReference type="Proteomes" id="UP000246702"/>
    </source>
</evidence>
<evidence type="ECO:0000256" key="5">
    <source>
        <dbReference type="ARBA" id="ARBA00023242"/>
    </source>
</evidence>
<dbReference type="GO" id="GO:0009893">
    <property type="term" value="P:positive regulation of metabolic process"/>
    <property type="evidence" value="ECO:0007669"/>
    <property type="project" value="UniProtKB-ARBA"/>
</dbReference>
<dbReference type="PANTHER" id="PTHR31001">
    <property type="entry name" value="UNCHARACTERIZED TRANSCRIPTIONAL REGULATORY PROTEIN"/>
    <property type="match status" value="1"/>
</dbReference>
<keyword evidence="9" id="KW-1185">Reference proteome</keyword>
<dbReference type="STRING" id="1450535.A0A317VF14"/>
<dbReference type="OrthoDB" id="424974at2759"/>
<evidence type="ECO:0000259" key="7">
    <source>
        <dbReference type="PROSITE" id="PS50048"/>
    </source>
</evidence>
<organism evidence="8 9">
    <name type="scientific">Aspergillus sclerotioniger CBS 115572</name>
    <dbReference type="NCBI Taxonomy" id="1450535"/>
    <lineage>
        <taxon>Eukaryota</taxon>
        <taxon>Fungi</taxon>
        <taxon>Dikarya</taxon>
        <taxon>Ascomycota</taxon>
        <taxon>Pezizomycotina</taxon>
        <taxon>Eurotiomycetes</taxon>
        <taxon>Eurotiomycetidae</taxon>
        <taxon>Eurotiales</taxon>
        <taxon>Aspergillaceae</taxon>
        <taxon>Aspergillus</taxon>
        <taxon>Aspergillus subgen. Circumdati</taxon>
    </lineage>
</organism>
<dbReference type="InterPro" id="IPR036864">
    <property type="entry name" value="Zn2-C6_fun-type_DNA-bd_sf"/>
</dbReference>
<gene>
    <name evidence="8" type="ORF">BO94DRAFT_560245</name>
</gene>
<dbReference type="Gene3D" id="4.10.240.10">
    <property type="entry name" value="Zn(2)-C6 fungal-type DNA-binding domain"/>
    <property type="match status" value="1"/>
</dbReference>
<dbReference type="Pfam" id="PF00172">
    <property type="entry name" value="Zn_clus"/>
    <property type="match status" value="1"/>
</dbReference>
<keyword evidence="3" id="KW-0238">DNA-binding</keyword>
<dbReference type="InterPro" id="IPR050613">
    <property type="entry name" value="Sec_Metabolite_Reg"/>
</dbReference>
<feature type="domain" description="Zn(2)-C6 fungal-type" evidence="7">
    <location>
        <begin position="29"/>
        <end position="58"/>
    </location>
</feature>